<proteinExistence type="predicted"/>
<feature type="transmembrane region" description="Helical" evidence="1">
    <location>
        <begin position="20"/>
        <end position="39"/>
    </location>
</feature>
<sequence>MTWRPKELFTEALRNLGPTHLGVGLVLTFLLTVFGLLTFDQARTALEQEWSRQDLGGLVWSAAATPEAPLDGTTCESLNRYGGVAAAGGTTLASPPSVRTLPQTPSIPTKGITPNALKVWATTSSTTGVILGVDLEQLGVLGVGSRIQDSNGNEATVQTRTAPTVRPDQFTSHLLVISQPNQPLLDCWIRMEPGAVQHGEEILKYAFGSVPGAQIKPYLSSSSGSATPGQQWHSFADKVPWIPAAALLALVLAFGVWSRRTELAIYQAFGSARSIVAALISIETVLIVVPALAAAVLLTVTLAAVTVHSPLGADTVSLIWRTLTSTALLGFALGTPLAVLATTGRVTDQLKDR</sequence>
<dbReference type="RefSeq" id="WP_350258071.1">
    <property type="nucleotide sequence ID" value="NZ_CP138335.1"/>
</dbReference>
<feature type="transmembrane region" description="Helical" evidence="1">
    <location>
        <begin position="319"/>
        <end position="343"/>
    </location>
</feature>
<feature type="transmembrane region" description="Helical" evidence="1">
    <location>
        <begin position="239"/>
        <end position="257"/>
    </location>
</feature>
<evidence type="ECO:0000313" key="2">
    <source>
        <dbReference type="EMBL" id="XBW07870.1"/>
    </source>
</evidence>
<name>A0AAU7V706_9ACTO</name>
<feature type="transmembrane region" description="Helical" evidence="1">
    <location>
        <begin position="287"/>
        <end position="307"/>
    </location>
</feature>
<organism evidence="2">
    <name type="scientific">Scrofimicrobium appendicitidis</name>
    <dbReference type="NCBI Taxonomy" id="3079930"/>
    <lineage>
        <taxon>Bacteria</taxon>
        <taxon>Bacillati</taxon>
        <taxon>Actinomycetota</taxon>
        <taxon>Actinomycetes</taxon>
        <taxon>Actinomycetales</taxon>
        <taxon>Actinomycetaceae</taxon>
        <taxon>Scrofimicrobium</taxon>
    </lineage>
</organism>
<gene>
    <name evidence="2" type="ORF">SAC06_09520</name>
</gene>
<dbReference type="AlphaFoldDB" id="A0AAU7V706"/>
<dbReference type="EMBL" id="CP138335">
    <property type="protein sequence ID" value="XBW07870.1"/>
    <property type="molecule type" value="Genomic_DNA"/>
</dbReference>
<accession>A0AAU7V706</accession>
<keyword evidence="1" id="KW-1133">Transmembrane helix</keyword>
<reference evidence="2" key="1">
    <citation type="submission" date="2023-11" db="EMBL/GenBank/DDBJ databases">
        <title>Scrofimicrobium hongkongense sp. nov., isolated from a patient with peritonitis.</title>
        <authorList>
            <person name="Lao H.Y."/>
            <person name="Wong A.Y.P."/>
            <person name="Ng T.L."/>
            <person name="Wong R.Y.L."/>
            <person name="Yau M.C.Y."/>
            <person name="Lam J.Y.W."/>
            <person name="Siu G.K.H."/>
        </authorList>
    </citation>
    <scope>NUCLEOTIDE SEQUENCE</scope>
    <source>
        <strain evidence="2">R131</strain>
    </source>
</reference>
<protein>
    <submittedName>
        <fullName evidence="2">FtsX-like permease family protein</fullName>
    </submittedName>
</protein>
<evidence type="ECO:0000256" key="1">
    <source>
        <dbReference type="SAM" id="Phobius"/>
    </source>
</evidence>
<dbReference type="KEGG" id="sapp:SAC06_09520"/>
<keyword evidence="1" id="KW-0812">Transmembrane</keyword>
<keyword evidence="1" id="KW-0472">Membrane</keyword>